<evidence type="ECO:0000259" key="3">
    <source>
        <dbReference type="Pfam" id="PF04536"/>
    </source>
</evidence>
<evidence type="ECO:0000313" key="5">
    <source>
        <dbReference type="Proteomes" id="UP001228581"/>
    </source>
</evidence>
<dbReference type="Gene3D" id="3.10.310.50">
    <property type="match status" value="1"/>
</dbReference>
<keyword evidence="5" id="KW-1185">Reference proteome</keyword>
<dbReference type="EMBL" id="JASJOT010000022">
    <property type="protein sequence ID" value="MDJ1496354.1"/>
    <property type="molecule type" value="Genomic_DNA"/>
</dbReference>
<sequence length="553" mass="60621">MQTKRTFQKTLLLSTLTGVLWACGSSSDTSGLASDNEKKMVADIAGALQACSYDGAPLTLSPDNLNFGTNADAAAVVGEIMKFTGLPQNFEVMEADVPNAAAIIVMGKDNLPHRVIAYNKQFMNEVRTATQNSNWAPISVLAHEIGHHLCGHTIMPGGSQPPTELEADKFSGFVLYKMGAVLADAQKAINTLIPVEDGPTHPGRPKRLNAIEDGWKQACTQQSTDCSGLIAAMKVENSTATTTTGETNPELPTTSETSPDATLATTERADVLPQVSETAIPTKFDRFVIDELNLVSPAVKQSLSKRLFDYTKEKGLEVVFIIAKDLQGKSGDEYALAMLRQLRVGKLELGNGVCLVAAPQQKEVGVASMPGISEQLDETTVNTLKQTLQHYNEFADTYRRSNGKYDNSNFLEDAFNIVYSNTNYYNWDIRFQNIAAMEKVAQEELKTPIGERRDDPNYRSGYHKTMARIKGTLTSISGKKESKFDPVMIGMPQGTQVMEMKTDDGKVLLLYVPPHIQSLMTAKLIEGKKYSFVVRENSLMTLSFSLISYDLLN</sequence>
<gene>
    <name evidence="4" type="ORF">QNI19_25680</name>
</gene>
<evidence type="ECO:0000256" key="2">
    <source>
        <dbReference type="SAM" id="SignalP"/>
    </source>
</evidence>
<feature type="signal peptide" evidence="2">
    <location>
        <begin position="1"/>
        <end position="22"/>
    </location>
</feature>
<protein>
    <submittedName>
        <fullName evidence="4">TPM domain-containing protein</fullName>
    </submittedName>
</protein>
<proteinExistence type="predicted"/>
<accession>A0ABT7CRH3</accession>
<feature type="domain" description="TPM" evidence="3">
    <location>
        <begin position="288"/>
        <end position="387"/>
    </location>
</feature>
<reference evidence="4 5" key="1">
    <citation type="submission" date="2023-05" db="EMBL/GenBank/DDBJ databases">
        <authorList>
            <person name="Zhang X."/>
        </authorList>
    </citation>
    <scope>NUCLEOTIDE SEQUENCE [LARGE SCALE GENOMIC DNA]</scope>
    <source>
        <strain evidence="4 5">DM2B3-1</strain>
    </source>
</reference>
<organism evidence="4 5">
    <name type="scientific">Xanthocytophaga flava</name>
    <dbReference type="NCBI Taxonomy" id="3048013"/>
    <lineage>
        <taxon>Bacteria</taxon>
        <taxon>Pseudomonadati</taxon>
        <taxon>Bacteroidota</taxon>
        <taxon>Cytophagia</taxon>
        <taxon>Cytophagales</taxon>
        <taxon>Rhodocytophagaceae</taxon>
        <taxon>Xanthocytophaga</taxon>
    </lineage>
</organism>
<name>A0ABT7CRH3_9BACT</name>
<feature type="region of interest" description="Disordered" evidence="1">
    <location>
        <begin position="240"/>
        <end position="262"/>
    </location>
</feature>
<feature type="compositionally biased region" description="Low complexity" evidence="1">
    <location>
        <begin position="240"/>
        <end position="254"/>
    </location>
</feature>
<evidence type="ECO:0000313" key="4">
    <source>
        <dbReference type="EMBL" id="MDJ1496354.1"/>
    </source>
</evidence>
<dbReference type="InterPro" id="IPR007621">
    <property type="entry name" value="TPM_dom"/>
</dbReference>
<keyword evidence="2" id="KW-0732">Signal</keyword>
<evidence type="ECO:0000256" key="1">
    <source>
        <dbReference type="SAM" id="MobiDB-lite"/>
    </source>
</evidence>
<dbReference type="RefSeq" id="WP_314001097.1">
    <property type="nucleotide sequence ID" value="NZ_JASJOT010000022.1"/>
</dbReference>
<dbReference type="Proteomes" id="UP001228581">
    <property type="component" value="Unassembled WGS sequence"/>
</dbReference>
<dbReference type="Pfam" id="PF04536">
    <property type="entry name" value="TPM_phosphatase"/>
    <property type="match status" value="1"/>
</dbReference>
<comment type="caution">
    <text evidence="4">The sequence shown here is derived from an EMBL/GenBank/DDBJ whole genome shotgun (WGS) entry which is preliminary data.</text>
</comment>
<feature type="chain" id="PRO_5046312794" evidence="2">
    <location>
        <begin position="23"/>
        <end position="553"/>
    </location>
</feature>